<comment type="similarity">
    <text evidence="3">Belongs to the N(4)/N(6)-methyltransferase family.</text>
</comment>
<evidence type="ECO:0000256" key="1">
    <source>
        <dbReference type="ARBA" id="ARBA00022603"/>
    </source>
</evidence>
<feature type="domain" description="DNA methylase N-4/N-6" evidence="4">
    <location>
        <begin position="24"/>
        <end position="241"/>
    </location>
</feature>
<evidence type="ECO:0000256" key="3">
    <source>
        <dbReference type="RuleBase" id="RU362026"/>
    </source>
</evidence>
<dbReference type="AlphaFoldDB" id="A0A3E4Z6Y2"/>
<keyword evidence="1 5" id="KW-0489">Methyltransferase</keyword>
<organism evidence="5 6">
    <name type="scientific">Phocaeicola plebeius</name>
    <dbReference type="NCBI Taxonomy" id="310297"/>
    <lineage>
        <taxon>Bacteria</taxon>
        <taxon>Pseudomonadati</taxon>
        <taxon>Bacteroidota</taxon>
        <taxon>Bacteroidia</taxon>
        <taxon>Bacteroidales</taxon>
        <taxon>Bacteroidaceae</taxon>
        <taxon>Phocaeicola</taxon>
    </lineage>
</organism>
<proteinExistence type="inferred from homology"/>
<reference evidence="5 6" key="1">
    <citation type="submission" date="2018-08" db="EMBL/GenBank/DDBJ databases">
        <title>A genome reference for cultivated species of the human gut microbiota.</title>
        <authorList>
            <person name="Zou Y."/>
            <person name="Xue W."/>
            <person name="Luo G."/>
        </authorList>
    </citation>
    <scope>NUCLEOTIDE SEQUENCE [LARGE SCALE GENOMIC DNA]</scope>
    <source>
        <strain evidence="5 6">OM06-2</strain>
    </source>
</reference>
<accession>A0A3E4Z6Y2</accession>
<dbReference type="InterPro" id="IPR029063">
    <property type="entry name" value="SAM-dependent_MTases_sf"/>
</dbReference>
<keyword evidence="2 5" id="KW-0808">Transferase</keyword>
<name>A0A3E4Z6Y2_9BACT</name>
<dbReference type="InterPro" id="IPR001091">
    <property type="entry name" value="RM_Methyltransferase"/>
</dbReference>
<evidence type="ECO:0000313" key="6">
    <source>
        <dbReference type="Proteomes" id="UP000260814"/>
    </source>
</evidence>
<sequence>MPQASIFNMDCMIGMASLEAHSLDCIICDLPYGVLNKQNPHAKWDTELPLDELWSQYRRLIKPNGAIILFCQGMFTARLMISNPKMWRYNLIWKKGTRSSGFLNANRMPLRNHEDIAVFYQKLPVYHPQMTIGEKNHGRNVRGVQSNNKCYGDFKVVDTVFTNEKYPLSVIDIPKEHDSFYHPTQKPVALLEYLIRTYTDEGDTVMDNCMGSGTTGVACMNTGRNFIGYEKEKKYFDISQERIFSAQKGINTANGKLIQGDLFKP</sequence>
<dbReference type="GO" id="GO:0008170">
    <property type="term" value="F:N-methyltransferase activity"/>
    <property type="evidence" value="ECO:0007669"/>
    <property type="project" value="InterPro"/>
</dbReference>
<dbReference type="InterPro" id="IPR002941">
    <property type="entry name" value="DNA_methylase_N4/N6"/>
</dbReference>
<evidence type="ECO:0000259" key="4">
    <source>
        <dbReference type="Pfam" id="PF01555"/>
    </source>
</evidence>
<evidence type="ECO:0000256" key="2">
    <source>
        <dbReference type="ARBA" id="ARBA00022679"/>
    </source>
</evidence>
<dbReference type="Pfam" id="PF01555">
    <property type="entry name" value="N6_N4_Mtase"/>
    <property type="match status" value="1"/>
</dbReference>
<gene>
    <name evidence="5" type="ORF">DXB87_10275</name>
</gene>
<dbReference type="GO" id="GO:0003677">
    <property type="term" value="F:DNA binding"/>
    <property type="evidence" value="ECO:0007669"/>
    <property type="project" value="InterPro"/>
</dbReference>
<dbReference type="EMBL" id="QSTW01000013">
    <property type="protein sequence ID" value="RGM90277.1"/>
    <property type="molecule type" value="Genomic_DNA"/>
</dbReference>
<dbReference type="GO" id="GO:0032259">
    <property type="term" value="P:methylation"/>
    <property type="evidence" value="ECO:0007669"/>
    <property type="project" value="UniProtKB-KW"/>
</dbReference>
<comment type="caution">
    <text evidence="5">The sequence shown here is derived from an EMBL/GenBank/DDBJ whole genome shotgun (WGS) entry which is preliminary data.</text>
</comment>
<evidence type="ECO:0000313" key="5">
    <source>
        <dbReference type="EMBL" id="RGM90277.1"/>
    </source>
</evidence>
<dbReference type="SUPFAM" id="SSF53335">
    <property type="entry name" value="S-adenosyl-L-methionine-dependent methyltransferases"/>
    <property type="match status" value="1"/>
</dbReference>
<dbReference type="EC" id="2.1.1.-" evidence="3"/>
<dbReference type="PRINTS" id="PR00508">
    <property type="entry name" value="S21N4MTFRASE"/>
</dbReference>
<protein>
    <recommendedName>
        <fullName evidence="3">Methyltransferase</fullName>
        <ecNumber evidence="3">2.1.1.-</ecNumber>
    </recommendedName>
</protein>
<dbReference type="Proteomes" id="UP000260814">
    <property type="component" value="Unassembled WGS sequence"/>
</dbReference>
<dbReference type="Gene3D" id="3.40.50.150">
    <property type="entry name" value="Vaccinia Virus protein VP39"/>
    <property type="match status" value="1"/>
</dbReference>